<gene>
    <name evidence="1" type="ORF">F7Q91_24650</name>
</gene>
<evidence type="ECO:0000313" key="2">
    <source>
        <dbReference type="Proteomes" id="UP000423756"/>
    </source>
</evidence>
<accession>A0A7V7NPG7</accession>
<proteinExistence type="predicted"/>
<evidence type="ECO:0000313" key="1">
    <source>
        <dbReference type="EMBL" id="KAB0464354.1"/>
    </source>
</evidence>
<dbReference type="Proteomes" id="UP000423756">
    <property type="component" value="Unassembled WGS sequence"/>
</dbReference>
<name>A0A7V7NPG7_9VIBR</name>
<comment type="caution">
    <text evidence="1">The sequence shown here is derived from an EMBL/GenBank/DDBJ whole genome shotgun (WGS) entry which is preliminary data.</text>
</comment>
<organism evidence="1 2">
    <name type="scientific">Vibrio chagasii</name>
    <dbReference type="NCBI Taxonomy" id="170679"/>
    <lineage>
        <taxon>Bacteria</taxon>
        <taxon>Pseudomonadati</taxon>
        <taxon>Pseudomonadota</taxon>
        <taxon>Gammaproteobacteria</taxon>
        <taxon>Vibrionales</taxon>
        <taxon>Vibrionaceae</taxon>
        <taxon>Vibrio</taxon>
    </lineage>
</organism>
<dbReference type="EMBL" id="VZPX01000102">
    <property type="protein sequence ID" value="KAB0464354.1"/>
    <property type="molecule type" value="Genomic_DNA"/>
</dbReference>
<dbReference type="AlphaFoldDB" id="A0A7V7NPG7"/>
<reference evidence="1 2" key="1">
    <citation type="submission" date="2019-09" db="EMBL/GenBank/DDBJ databases">
        <title>Draft genome sequences of 48 bacterial type strains from the CCUG.</title>
        <authorList>
            <person name="Tunovic T."/>
            <person name="Pineiro-Iglesias B."/>
            <person name="Unosson C."/>
            <person name="Inganas E."/>
            <person name="Ohlen M."/>
            <person name="Cardew S."/>
            <person name="Jensie-Markopoulos S."/>
            <person name="Salva-Serra F."/>
            <person name="Jaen-Luchoro D."/>
            <person name="Karlsson R."/>
            <person name="Svensson-Stadler L."/>
            <person name="Chun J."/>
            <person name="Moore E."/>
        </authorList>
    </citation>
    <scope>NUCLEOTIDE SEQUENCE [LARGE SCALE GENOMIC DNA]</scope>
    <source>
        <strain evidence="1 2">CCUG 48643</strain>
    </source>
</reference>
<sequence length="65" mass="7302">MRWGVHTIERVGDLFLVPFQREDLSEVASEINPPYAIKKADVLTPAFVSNEAKHSQTVAPAFTFE</sequence>
<protein>
    <submittedName>
        <fullName evidence="1">Uncharacterized protein</fullName>
    </submittedName>
</protein>